<comment type="subcellular location">
    <subcellularLocation>
        <location evidence="1">Cell membrane</location>
    </subcellularLocation>
    <subcellularLocation>
        <location evidence="2">Cytoplasm</location>
        <location evidence="2">Cytosol</location>
    </subcellularLocation>
</comment>
<accession>A0AAV3R2L0</accession>
<name>A0AAV3R2L0_LITER</name>
<evidence type="ECO:0000256" key="7">
    <source>
        <dbReference type="SAM" id="MobiDB-lite"/>
    </source>
</evidence>
<gene>
    <name evidence="8" type="ORF">LIER_24438</name>
</gene>
<keyword evidence="9" id="KW-1185">Reference proteome</keyword>
<dbReference type="Proteomes" id="UP001454036">
    <property type="component" value="Unassembled WGS sequence"/>
</dbReference>
<reference evidence="8 9" key="1">
    <citation type="submission" date="2024-01" db="EMBL/GenBank/DDBJ databases">
        <title>The complete chloroplast genome sequence of Lithospermum erythrorhizon: insights into the phylogenetic relationship among Boraginaceae species and the maternal lineages of purple gromwells.</title>
        <authorList>
            <person name="Okada T."/>
            <person name="Watanabe K."/>
        </authorList>
    </citation>
    <scope>NUCLEOTIDE SEQUENCE [LARGE SCALE GENOMIC DNA]</scope>
</reference>
<dbReference type="Pfam" id="PF09790">
    <property type="entry name" value="Hyccin"/>
    <property type="match status" value="1"/>
</dbReference>
<evidence type="ECO:0000256" key="2">
    <source>
        <dbReference type="ARBA" id="ARBA00004514"/>
    </source>
</evidence>
<dbReference type="AlphaFoldDB" id="A0AAV3R2L0"/>
<dbReference type="GO" id="GO:0005829">
    <property type="term" value="C:cytosol"/>
    <property type="evidence" value="ECO:0007669"/>
    <property type="project" value="UniProtKB-SubCell"/>
</dbReference>
<dbReference type="EMBL" id="BAABME010007093">
    <property type="protein sequence ID" value="GAA0170100.1"/>
    <property type="molecule type" value="Genomic_DNA"/>
</dbReference>
<evidence type="ECO:0000256" key="4">
    <source>
        <dbReference type="ARBA" id="ARBA00022490"/>
    </source>
</evidence>
<keyword evidence="3" id="KW-1003">Cell membrane</keyword>
<comment type="caution">
    <text evidence="8">The sequence shown here is derived from an EMBL/GenBank/DDBJ whole genome shotgun (WGS) entry which is preliminary data.</text>
</comment>
<evidence type="ECO:0008006" key="10">
    <source>
        <dbReference type="Google" id="ProtNLM"/>
    </source>
</evidence>
<evidence type="ECO:0000313" key="8">
    <source>
        <dbReference type="EMBL" id="GAA0170100.1"/>
    </source>
</evidence>
<proteinExistence type="inferred from homology"/>
<dbReference type="GO" id="GO:0005886">
    <property type="term" value="C:plasma membrane"/>
    <property type="evidence" value="ECO:0007669"/>
    <property type="project" value="UniProtKB-SubCell"/>
</dbReference>
<evidence type="ECO:0000256" key="3">
    <source>
        <dbReference type="ARBA" id="ARBA00022475"/>
    </source>
</evidence>
<keyword evidence="5" id="KW-0472">Membrane</keyword>
<dbReference type="PANTHER" id="PTHR31220">
    <property type="entry name" value="HYCCIN RELATED"/>
    <property type="match status" value="1"/>
</dbReference>
<evidence type="ECO:0000256" key="5">
    <source>
        <dbReference type="ARBA" id="ARBA00023136"/>
    </source>
</evidence>
<comment type="similarity">
    <text evidence="6">Belongs to the Hyccin family.</text>
</comment>
<evidence type="ECO:0000256" key="6">
    <source>
        <dbReference type="ARBA" id="ARBA00034482"/>
    </source>
</evidence>
<evidence type="ECO:0000313" key="9">
    <source>
        <dbReference type="Proteomes" id="UP001454036"/>
    </source>
</evidence>
<feature type="region of interest" description="Disordered" evidence="7">
    <location>
        <begin position="1"/>
        <end position="22"/>
    </location>
</feature>
<evidence type="ECO:0000256" key="1">
    <source>
        <dbReference type="ARBA" id="ARBA00004236"/>
    </source>
</evidence>
<dbReference type="PANTHER" id="PTHR31220:SF10">
    <property type="entry name" value="HYCCIN"/>
    <property type="match status" value="1"/>
</dbReference>
<sequence>MSIGEDEASSSRTSPKSPHISWSDSYTKAHEAIKSLSPIVSSIPPALSSSETPASCLLNNQDIATQISTLLRHPDSGSGDNRLCRWLYDTFQTNEPDLHLVVLRFLPILAGVYLSRAALHKPLAGFECVLLALYAHETASRKGQALTVSIPDLSHPSVYHESKQNPKNSATELNIAIISPSLEPYGTVRSTRRARIVGVALEFYYTKITQIPIRSKIEFCEFCKIWAGQHGDSYKNYDDHDGEIQEQGKKQGRILLPWELLQPILRIVGHCLMGPSNDEELFETACGACRSLYERALHEINPKAILATESLFKLAKITRNSRDIDHTEIEHTKVIAI</sequence>
<protein>
    <recommendedName>
        <fullName evidence="10">Hyccin</fullName>
    </recommendedName>
</protein>
<dbReference type="InterPro" id="IPR018619">
    <property type="entry name" value="Hyccin"/>
</dbReference>
<keyword evidence="4" id="KW-0963">Cytoplasm</keyword>
<dbReference type="GO" id="GO:0046854">
    <property type="term" value="P:phosphatidylinositol phosphate biosynthetic process"/>
    <property type="evidence" value="ECO:0007669"/>
    <property type="project" value="TreeGrafter"/>
</dbReference>
<feature type="compositionally biased region" description="Polar residues" evidence="7">
    <location>
        <begin position="10"/>
        <end position="22"/>
    </location>
</feature>
<dbReference type="GO" id="GO:0072659">
    <property type="term" value="P:protein localization to plasma membrane"/>
    <property type="evidence" value="ECO:0007669"/>
    <property type="project" value="TreeGrafter"/>
</dbReference>
<organism evidence="8 9">
    <name type="scientific">Lithospermum erythrorhizon</name>
    <name type="common">Purple gromwell</name>
    <name type="synonym">Lithospermum officinale var. erythrorhizon</name>
    <dbReference type="NCBI Taxonomy" id="34254"/>
    <lineage>
        <taxon>Eukaryota</taxon>
        <taxon>Viridiplantae</taxon>
        <taxon>Streptophyta</taxon>
        <taxon>Embryophyta</taxon>
        <taxon>Tracheophyta</taxon>
        <taxon>Spermatophyta</taxon>
        <taxon>Magnoliopsida</taxon>
        <taxon>eudicotyledons</taxon>
        <taxon>Gunneridae</taxon>
        <taxon>Pentapetalae</taxon>
        <taxon>asterids</taxon>
        <taxon>lamiids</taxon>
        <taxon>Boraginales</taxon>
        <taxon>Boraginaceae</taxon>
        <taxon>Boraginoideae</taxon>
        <taxon>Lithospermeae</taxon>
        <taxon>Lithospermum</taxon>
    </lineage>
</organism>